<sequence length="120" mass="13393">HSSNSFRPIRDESPFFAGYDEASSSSPASPLPFVTPITTSAMASGCVFVNDHHQCSAHLLGMEPSADVRLMPSTYLPHSNYLWSENLQVNGVPMLMDIRNKETYFHLISTFLSSYIHNQI</sequence>
<dbReference type="AlphaFoldDB" id="A0A448WMY2"/>
<organism evidence="1 2">
    <name type="scientific">Protopolystoma xenopodis</name>
    <dbReference type="NCBI Taxonomy" id="117903"/>
    <lineage>
        <taxon>Eukaryota</taxon>
        <taxon>Metazoa</taxon>
        <taxon>Spiralia</taxon>
        <taxon>Lophotrochozoa</taxon>
        <taxon>Platyhelminthes</taxon>
        <taxon>Monogenea</taxon>
        <taxon>Polyopisthocotylea</taxon>
        <taxon>Polystomatidea</taxon>
        <taxon>Polystomatidae</taxon>
        <taxon>Protopolystoma</taxon>
    </lineage>
</organism>
<keyword evidence="2" id="KW-1185">Reference proteome</keyword>
<dbReference type="Proteomes" id="UP000784294">
    <property type="component" value="Unassembled WGS sequence"/>
</dbReference>
<dbReference type="EMBL" id="CAAALY010025599">
    <property type="protein sequence ID" value="VEL15714.1"/>
    <property type="molecule type" value="Genomic_DNA"/>
</dbReference>
<reference evidence="1" key="1">
    <citation type="submission" date="2018-11" db="EMBL/GenBank/DDBJ databases">
        <authorList>
            <consortium name="Pathogen Informatics"/>
        </authorList>
    </citation>
    <scope>NUCLEOTIDE SEQUENCE</scope>
</reference>
<gene>
    <name evidence="1" type="ORF">PXEA_LOCUS9154</name>
</gene>
<accession>A0A448WMY2</accession>
<name>A0A448WMY2_9PLAT</name>
<evidence type="ECO:0000313" key="2">
    <source>
        <dbReference type="Proteomes" id="UP000784294"/>
    </source>
</evidence>
<comment type="caution">
    <text evidence="1">The sequence shown here is derived from an EMBL/GenBank/DDBJ whole genome shotgun (WGS) entry which is preliminary data.</text>
</comment>
<evidence type="ECO:0000313" key="1">
    <source>
        <dbReference type="EMBL" id="VEL15714.1"/>
    </source>
</evidence>
<proteinExistence type="predicted"/>
<protein>
    <submittedName>
        <fullName evidence="1">Uncharacterized protein</fullName>
    </submittedName>
</protein>
<feature type="non-terminal residue" evidence="1">
    <location>
        <position position="1"/>
    </location>
</feature>